<dbReference type="OrthoDB" id="6396at2157"/>
<keyword evidence="4" id="KW-0547">Nucleotide-binding</keyword>
<dbReference type="GO" id="GO:0016787">
    <property type="term" value="F:hydrolase activity"/>
    <property type="evidence" value="ECO:0007669"/>
    <property type="project" value="UniProtKB-KW"/>
</dbReference>
<dbReference type="Pfam" id="PF00271">
    <property type="entry name" value="Helicase_C"/>
    <property type="match status" value="1"/>
</dbReference>
<keyword evidence="4" id="KW-0347">Helicase</keyword>
<gene>
    <name evidence="4" type="ordered locus">Metvu_1226</name>
</gene>
<dbReference type="SMART" id="SM00487">
    <property type="entry name" value="DEXDc"/>
    <property type="match status" value="1"/>
</dbReference>
<evidence type="ECO:0000313" key="4">
    <source>
        <dbReference type="EMBL" id="ACX73083.1"/>
    </source>
</evidence>
<dbReference type="InterPro" id="IPR027417">
    <property type="entry name" value="P-loop_NTPase"/>
</dbReference>
<keyword evidence="5" id="KW-1185">Reference proteome</keyword>
<evidence type="ECO:0000313" key="5">
    <source>
        <dbReference type="Proteomes" id="UP000002063"/>
    </source>
</evidence>
<dbReference type="SUPFAM" id="SSF56024">
    <property type="entry name" value="Phospholipase D/nuclease"/>
    <property type="match status" value="1"/>
</dbReference>
<dbReference type="InterPro" id="IPR025202">
    <property type="entry name" value="PLD-like_dom"/>
</dbReference>
<dbReference type="GO" id="GO:0005524">
    <property type="term" value="F:ATP binding"/>
    <property type="evidence" value="ECO:0007669"/>
    <property type="project" value="InterPro"/>
</dbReference>
<dbReference type="SMART" id="SM00490">
    <property type="entry name" value="HELICc"/>
    <property type="match status" value="1"/>
</dbReference>
<reference evidence="4" key="1">
    <citation type="submission" date="2009-10" db="EMBL/GenBank/DDBJ databases">
        <title>Complete sequence of chromosome of Methanocaldococcus vulcanius M7.</title>
        <authorList>
            <consortium name="US DOE Joint Genome Institute"/>
            <person name="Lucas S."/>
            <person name="Copeland A."/>
            <person name="Lapidus A."/>
            <person name="Glavina del Rio T."/>
            <person name="Dalin E."/>
            <person name="Tice H."/>
            <person name="Bruce D."/>
            <person name="Goodwin L."/>
            <person name="Pitluck S."/>
            <person name="Lcollab F.I."/>
            <person name="Brettin T."/>
            <person name="Detter J.C."/>
            <person name="Han C."/>
            <person name="Tapia R."/>
            <person name="Kuske C.R."/>
            <person name="Schmutz J."/>
            <person name="Larimer F."/>
            <person name="Land M."/>
            <person name="Hauser L."/>
            <person name="Kyrpides N."/>
            <person name="Ovchinikova G."/>
            <person name="Sieprawska-Lupa M."/>
            <person name="Whitman W.B."/>
            <person name="Woyke T."/>
        </authorList>
    </citation>
    <scope>NUCLEOTIDE SEQUENCE [LARGE SCALE GENOMIC DNA]</scope>
    <source>
        <strain evidence="4">M7</strain>
    </source>
</reference>
<dbReference type="Gene3D" id="3.40.50.300">
    <property type="entry name" value="P-loop containing nucleotide triphosphate hydrolases"/>
    <property type="match status" value="1"/>
</dbReference>
<dbReference type="RefSeq" id="WP_015733303.1">
    <property type="nucleotide sequence ID" value="NC_013407.1"/>
</dbReference>
<organism evidence="4 5">
    <name type="scientific">Methanocaldococcus vulcanius (strain ATCC 700851 / DSM 12094 / M7)</name>
    <name type="common">Methanococcus vulcanius</name>
    <dbReference type="NCBI Taxonomy" id="579137"/>
    <lineage>
        <taxon>Archaea</taxon>
        <taxon>Methanobacteriati</taxon>
        <taxon>Methanobacteriota</taxon>
        <taxon>Methanomada group</taxon>
        <taxon>Methanococci</taxon>
        <taxon>Methanococcales</taxon>
        <taxon>Methanocaldococcaceae</taxon>
        <taxon>Methanocaldococcus</taxon>
    </lineage>
</organism>
<name>C9RHN1_METVM</name>
<dbReference type="GeneID" id="8513566"/>
<evidence type="ECO:0000259" key="3">
    <source>
        <dbReference type="PROSITE" id="PS51194"/>
    </source>
</evidence>
<dbReference type="eggNOG" id="arCOG04818">
    <property type="taxonomic scope" value="Archaea"/>
</dbReference>
<dbReference type="InterPro" id="IPR014001">
    <property type="entry name" value="Helicase_ATP-bd"/>
</dbReference>
<proteinExistence type="predicted"/>
<feature type="domain" description="Helicase C-terminal" evidence="3">
    <location>
        <begin position="795"/>
        <end position="971"/>
    </location>
</feature>
<dbReference type="KEGG" id="mvu:Metvu_1226"/>
<dbReference type="SUPFAM" id="SSF52540">
    <property type="entry name" value="P-loop containing nucleoside triphosphate hydrolases"/>
    <property type="match status" value="2"/>
</dbReference>
<dbReference type="InterPro" id="IPR038718">
    <property type="entry name" value="SNF2-like_sf"/>
</dbReference>
<keyword evidence="4" id="KW-0067">ATP-binding</keyword>
<dbReference type="PROSITE" id="PS51194">
    <property type="entry name" value="HELICASE_CTER"/>
    <property type="match status" value="1"/>
</dbReference>
<evidence type="ECO:0000256" key="1">
    <source>
        <dbReference type="ARBA" id="ARBA00022801"/>
    </source>
</evidence>
<dbReference type="CDD" id="cd09178">
    <property type="entry name" value="PLDc_N_Snf2_like"/>
    <property type="match status" value="1"/>
</dbReference>
<dbReference type="PROSITE" id="PS51192">
    <property type="entry name" value="HELICASE_ATP_BIND_1"/>
    <property type="match status" value="1"/>
</dbReference>
<dbReference type="Pfam" id="PF00176">
    <property type="entry name" value="SNF2-rel_dom"/>
    <property type="match status" value="1"/>
</dbReference>
<evidence type="ECO:0000259" key="2">
    <source>
        <dbReference type="PROSITE" id="PS51192"/>
    </source>
</evidence>
<dbReference type="EMBL" id="CP001787">
    <property type="protein sequence ID" value="ACX73083.1"/>
    <property type="molecule type" value="Genomic_DNA"/>
</dbReference>
<dbReference type="Pfam" id="PF13091">
    <property type="entry name" value="PLDc_2"/>
    <property type="match status" value="1"/>
</dbReference>
<dbReference type="Proteomes" id="UP000002063">
    <property type="component" value="Chromosome"/>
</dbReference>
<dbReference type="AlphaFoldDB" id="C9RHN1"/>
<dbReference type="InterPro" id="IPR000330">
    <property type="entry name" value="SNF2_N"/>
</dbReference>
<dbReference type="InterPro" id="IPR049730">
    <property type="entry name" value="SNF2/RAD54-like_C"/>
</dbReference>
<protein>
    <submittedName>
        <fullName evidence="4">Helicase domain protein</fullName>
    </submittedName>
</protein>
<dbReference type="GO" id="GO:0004386">
    <property type="term" value="F:helicase activity"/>
    <property type="evidence" value="ECO:0007669"/>
    <property type="project" value="UniProtKB-KW"/>
</dbReference>
<dbReference type="Gene3D" id="3.30.870.10">
    <property type="entry name" value="Endonuclease Chain A"/>
    <property type="match status" value="1"/>
</dbReference>
<feature type="domain" description="Helicase ATP-binding" evidence="2">
    <location>
        <begin position="252"/>
        <end position="448"/>
    </location>
</feature>
<dbReference type="Gene3D" id="3.40.50.10810">
    <property type="entry name" value="Tandem AAA-ATPase domain"/>
    <property type="match status" value="1"/>
</dbReference>
<accession>C9RHN1</accession>
<dbReference type="InterPro" id="IPR001650">
    <property type="entry name" value="Helicase_C-like"/>
</dbReference>
<dbReference type="PANTHER" id="PTHR10799">
    <property type="entry name" value="SNF2/RAD54 HELICASE FAMILY"/>
    <property type="match status" value="1"/>
</dbReference>
<dbReference type="STRING" id="579137.Metvu_1226"/>
<dbReference type="HOGENOM" id="CLU_268607_0_0_2"/>
<keyword evidence="1" id="KW-0378">Hydrolase</keyword>
<dbReference type="GO" id="GO:0140097">
    <property type="term" value="F:catalytic activity, acting on DNA"/>
    <property type="evidence" value="ECO:0007669"/>
    <property type="project" value="UniProtKB-ARBA"/>
</dbReference>
<sequence length="1240" mass="144482">MVNIIDNSNIKLADFIKRKLKKSKEAKFALGYFFLSGWDIVKNDLPDDLKDEFLKIVIGDETTEDTAKEISKGYKLRVKTKIIEELSEAKNEEKINELYELIKNNKIDIKIYDKGKLHAKLYLFLENPDELNNDIGSSPGVAVVGSSNFTKSGLINNKELNVVFTDREAIINLNEWFNKLWEESSEFREELLKIIEISMPKGKKEGLKLGKYITPKELFKFLVWKWFDGRIEPIEKRDILADFQLIGVINAINIINSHNGVIIADSVGLGKSFIGATLIEEYLIGKIPEWDPNKYGINKDRKALLILPPPLIPQWEDLLLRSPFFFGHSEYYVRKKEKNELDTDKYRVYEIYKKDMTKVGEIGFLSLGIFSNLSKEVLEHLSYEYDLILIDEAHKFRNSQTNRWRNAHDLRFKENDKIFQNKFILLTATPLNNTIWDIYYLIKMFSDDLFSTFKARGVNITELFREYRDLKKKFKENQNYDTESKLKLKAQEIKEKVLNEVMILRTRKYILENFGKDGKIKIGSRELVFKEPQPEKVLYDDIKDYKEYWEFLKNIANDLENLEFAYTKLYTSGYVVLGNSCSSLFEDKPEDAEKEKIAVPIHLILRFLIAKRLESSIYAFEKTLRKIYNKNKTLCEILGGLDSEIEKLSAGNLKLDEFFEKLKEITDRLLEVAGKEDIVEEGEIGEEESTYNPKVRMLINFLTYGEEKKELSFNSEEEVFNYLKKHPEMVYKLKEGIFRILNEMKKDNEIIEKIIGKLDNVKVKNENGNPITVGVIIEDNVEYPIYVYKDPKLKKLRSLMYNELVGKKYVIFTQYKDTAKYLYHSLIKYVERQKSTLTYLFDTKRNKLKIGLVTGELGIEEKERLIKRFAPSVNNGYEVVEKEGEIEILISTDSLSEGVNLQEGDGVINYDLPWNPMVIVQRVGRVSRIGNEKDVFVKNFVPVQEIEVSVGLLAKLQEKIKDITLVVGKEFYILSSADEEISIETFGEKIKNLAELKLTELEEVSATEEAKEIMGGKIPEEVKAEFELLDFVQNRLGLKKEDFEDVKGLLSSRVPGYTLIEGDDIFGVFEVYRGDMRIGKKVVVYKEDKLEETTCREFIKLWNAEGYKEDVDFEKISNNLLLLRNKFKDEILPKHKGNIKGKGFIKNLYNHLYKFKKQRTLTDDIDRKKLDSVLSFLSWCELTTHEVKEFKDYLKSKGILDDKGNLKDNNPKILIELIYGYFNIGELNKKLEGKMIAWWC</sequence>
<dbReference type="CDD" id="cd18793">
    <property type="entry name" value="SF2_C_SNF"/>
    <property type="match status" value="1"/>
</dbReference>